<evidence type="ECO:0000256" key="10">
    <source>
        <dbReference type="ARBA" id="ARBA00022982"/>
    </source>
</evidence>
<gene>
    <name evidence="22" type="primary">Cyt b</name>
</gene>
<dbReference type="AlphaFoldDB" id="A0A0N7KZL1"/>
<keyword evidence="12 18" id="KW-0408">Iron</keyword>
<keyword evidence="13" id="KW-0830">Ubiquinone</keyword>
<feature type="binding site" description="axial binding residue" evidence="18">
    <location>
        <position position="98"/>
    </location>
    <ligand>
        <name>heme b</name>
        <dbReference type="ChEBI" id="CHEBI:60344"/>
        <label>b566</label>
    </ligand>
    <ligandPart>
        <name>Fe</name>
        <dbReference type="ChEBI" id="CHEBI:18248"/>
    </ligandPart>
</feature>
<evidence type="ECO:0000256" key="18">
    <source>
        <dbReference type="PIRSR" id="PIRSR038885-2"/>
    </source>
</evidence>
<evidence type="ECO:0000256" key="13">
    <source>
        <dbReference type="ARBA" id="ARBA00023075"/>
    </source>
</evidence>
<feature type="transmembrane region" description="Helical" evidence="19">
    <location>
        <begin position="114"/>
        <end position="134"/>
    </location>
</feature>
<dbReference type="Gene3D" id="1.20.810.10">
    <property type="entry name" value="Cytochrome Bc1 Complex, Chain C"/>
    <property type="match status" value="1"/>
</dbReference>
<proteinExistence type="inferred from homology"/>
<feature type="binding site" evidence="17">
    <location>
        <position position="202"/>
    </location>
    <ligand>
        <name>a ubiquinone</name>
        <dbReference type="ChEBI" id="CHEBI:16389"/>
    </ligand>
</feature>
<feature type="domain" description="Cytochrome b/b6 C-terminal region profile" evidence="21">
    <location>
        <begin position="211"/>
        <end position="380"/>
    </location>
</feature>
<accession>A0A0N7KZL1</accession>
<dbReference type="GO" id="GO:0005743">
    <property type="term" value="C:mitochondrial inner membrane"/>
    <property type="evidence" value="ECO:0007669"/>
    <property type="project" value="UniProtKB-SubCell"/>
</dbReference>
<feature type="transmembrane region" description="Helical" evidence="19">
    <location>
        <begin position="178"/>
        <end position="201"/>
    </location>
</feature>
<dbReference type="EMBL" id="LC043254">
    <property type="protein sequence ID" value="BAT32828.1"/>
    <property type="molecule type" value="Genomic_DNA"/>
</dbReference>
<keyword evidence="15 19" id="KW-0472">Membrane</keyword>
<dbReference type="InterPro" id="IPR016174">
    <property type="entry name" value="Di-haem_cyt_TM"/>
</dbReference>
<dbReference type="InterPro" id="IPR005797">
    <property type="entry name" value="Cyt_b/b6_N"/>
</dbReference>
<evidence type="ECO:0000256" key="16">
    <source>
        <dbReference type="ARBA" id="ARBA00061233"/>
    </source>
</evidence>
<feature type="transmembrane region" description="Helical" evidence="19">
    <location>
        <begin position="351"/>
        <end position="373"/>
    </location>
</feature>
<dbReference type="InterPro" id="IPR048260">
    <property type="entry name" value="Cytochrome_b_C_euk/bac"/>
</dbReference>
<evidence type="ECO:0000256" key="15">
    <source>
        <dbReference type="ARBA" id="ARBA00023136"/>
    </source>
</evidence>
<feature type="transmembrane region" description="Helical" evidence="19">
    <location>
        <begin position="320"/>
        <end position="339"/>
    </location>
</feature>
<sequence length="380" mass="42897">MAHPIRKTHPLIKIINGSFVDLPTPSNLSSLWNFGSLLGICLITQIITGLFLAMHYTADTSSAFSSVAHICRDVNYGWLMRNIHANGASFFFICIYLHIGRGLYYGSYMYKETWNIGVILLFLVMATAFVGYVLPWGQMSFWGATVITNLLSAIPYIGDSLVQWIWGGFSVDKATLTRFFAFHFLFPFLITGASIIHLLFLHETGSNNPTGIYSNMDKVPFHPYFSYKDALGFLIMLTALLMLSLLTPNLLGDPDNFTPANPLVTPPHIQPEWYFLFAYAILRSIPNKLGGVLALLTSIIILMLIPMIHTSKQRSLTFRPMTQILFWLMVSNTLILTWIGGQPVEQPFIEIGQAASTLYFLLFLIIMPLMGWCENKLIKW</sequence>
<keyword evidence="10 19" id="KW-0249">Electron transport</keyword>
<evidence type="ECO:0000256" key="3">
    <source>
        <dbReference type="ARBA" id="ARBA00013531"/>
    </source>
</evidence>
<comment type="cofactor">
    <cofactor evidence="18">
        <name>heme</name>
        <dbReference type="ChEBI" id="CHEBI:30413"/>
    </cofactor>
    <text evidence="18">Binds 2 heme groups non-covalently.</text>
</comment>
<keyword evidence="7 19" id="KW-0812">Transmembrane</keyword>
<evidence type="ECO:0000256" key="12">
    <source>
        <dbReference type="ARBA" id="ARBA00023004"/>
    </source>
</evidence>
<dbReference type="GO" id="GO:0016491">
    <property type="term" value="F:oxidoreductase activity"/>
    <property type="evidence" value="ECO:0007669"/>
    <property type="project" value="UniProtKB-UniRule"/>
</dbReference>
<dbReference type="PIRSF" id="PIRSF038885">
    <property type="entry name" value="COB"/>
    <property type="match status" value="1"/>
</dbReference>
<feature type="binding site" description="axial binding residue" evidence="18">
    <location>
        <position position="183"/>
    </location>
    <ligand>
        <name>heme b</name>
        <dbReference type="ChEBI" id="CHEBI:60344"/>
        <label>b562</label>
    </ligand>
    <ligandPart>
        <name>Fe</name>
        <dbReference type="ChEBI" id="CHEBI:18248"/>
    </ligandPart>
</feature>
<keyword evidence="8 18" id="KW-0479">Metal-binding</keyword>
<dbReference type="InterPro" id="IPR048259">
    <property type="entry name" value="Cytochrome_b_N_euk/bac"/>
</dbReference>
<dbReference type="InterPro" id="IPR030689">
    <property type="entry name" value="Cytochrome_b"/>
</dbReference>
<dbReference type="PANTHER" id="PTHR19271:SF16">
    <property type="entry name" value="CYTOCHROME B"/>
    <property type="match status" value="1"/>
</dbReference>
<evidence type="ECO:0000256" key="2">
    <source>
        <dbReference type="ARBA" id="ARBA00004448"/>
    </source>
</evidence>
<evidence type="ECO:0000256" key="7">
    <source>
        <dbReference type="ARBA" id="ARBA00022692"/>
    </source>
</evidence>
<feature type="transmembrane region" description="Helical" evidence="19">
    <location>
        <begin position="31"/>
        <end position="53"/>
    </location>
</feature>
<feature type="transmembrane region" description="Helical" evidence="19">
    <location>
        <begin position="289"/>
        <end position="308"/>
    </location>
</feature>
<dbReference type="Pfam" id="PF00032">
    <property type="entry name" value="Cytochrom_B_C"/>
    <property type="match status" value="1"/>
</dbReference>
<dbReference type="EMBL" id="LC043253">
    <property type="protein sequence ID" value="BAT32827.1"/>
    <property type="molecule type" value="Genomic_DNA"/>
</dbReference>
<name>A0A0N7KZL1_HYNTO</name>
<evidence type="ECO:0000256" key="17">
    <source>
        <dbReference type="PIRSR" id="PIRSR038885-1"/>
    </source>
</evidence>
<feature type="transmembrane region" description="Helical" evidence="19">
    <location>
        <begin position="230"/>
        <end position="251"/>
    </location>
</feature>
<dbReference type="SUPFAM" id="SSF81648">
    <property type="entry name" value="a domain/subunit of cytochrome bc1 complex (Ubiquinol-cytochrome c reductase)"/>
    <property type="match status" value="1"/>
</dbReference>
<evidence type="ECO:0000256" key="8">
    <source>
        <dbReference type="ARBA" id="ARBA00022723"/>
    </source>
</evidence>
<evidence type="ECO:0000256" key="1">
    <source>
        <dbReference type="ARBA" id="ARBA00002566"/>
    </source>
</evidence>
<feature type="transmembrane region" description="Helical" evidence="19">
    <location>
        <begin position="88"/>
        <end position="108"/>
    </location>
</feature>
<dbReference type="GO" id="GO:0008121">
    <property type="term" value="F:quinol-cytochrome-c reductase activity"/>
    <property type="evidence" value="ECO:0007669"/>
    <property type="project" value="InterPro"/>
</dbReference>
<dbReference type="Pfam" id="PF00033">
    <property type="entry name" value="Cytochrome_B"/>
    <property type="match status" value="1"/>
</dbReference>
<comment type="similarity">
    <text evidence="16 19">Belongs to the cytochrome b family.</text>
</comment>
<keyword evidence="4 19" id="KW-0813">Transport</keyword>
<evidence type="ECO:0000256" key="6">
    <source>
        <dbReference type="ARBA" id="ARBA00022660"/>
    </source>
</evidence>
<dbReference type="SUPFAM" id="SSF81342">
    <property type="entry name" value="Transmembrane di-heme cytochromes"/>
    <property type="match status" value="1"/>
</dbReference>
<dbReference type="PROSITE" id="PS51002">
    <property type="entry name" value="CYTB_NTER"/>
    <property type="match status" value="1"/>
</dbReference>
<dbReference type="InterPro" id="IPR005798">
    <property type="entry name" value="Cyt_b/b6_C"/>
</dbReference>
<dbReference type="InterPro" id="IPR036150">
    <property type="entry name" value="Cyt_b/b6_C_sf"/>
</dbReference>
<evidence type="ECO:0000259" key="21">
    <source>
        <dbReference type="PROSITE" id="PS51003"/>
    </source>
</evidence>
<geneLocation type="mitochondrion" evidence="22"/>
<dbReference type="GO" id="GO:0045275">
    <property type="term" value="C:respiratory chain complex III"/>
    <property type="evidence" value="ECO:0007669"/>
    <property type="project" value="InterPro"/>
</dbReference>
<dbReference type="GO" id="GO:0006122">
    <property type="term" value="P:mitochondrial electron transport, ubiquinol to cytochrome c"/>
    <property type="evidence" value="ECO:0007669"/>
    <property type="project" value="TreeGrafter"/>
</dbReference>
<dbReference type="PROSITE" id="PS51003">
    <property type="entry name" value="CYTB_CTER"/>
    <property type="match status" value="1"/>
</dbReference>
<keyword evidence="6 19" id="KW-0679">Respiratory chain</keyword>
<evidence type="ECO:0000256" key="19">
    <source>
        <dbReference type="RuleBase" id="RU362117"/>
    </source>
</evidence>
<evidence type="ECO:0000256" key="4">
    <source>
        <dbReference type="ARBA" id="ARBA00022448"/>
    </source>
</evidence>
<dbReference type="PANTHER" id="PTHR19271">
    <property type="entry name" value="CYTOCHROME B"/>
    <property type="match status" value="1"/>
</dbReference>
<comment type="function">
    <text evidence="1 19">Component of the ubiquinol-cytochrome c reductase complex (complex III or cytochrome b-c1 complex) that is part of the mitochondrial respiratory chain. The b-c1 complex mediates electron transfer from ubiquinol to cytochrome c. Contributes to the generation of a proton gradient across the mitochondrial membrane that is then used for ATP synthesis.</text>
</comment>
<keyword evidence="11 19" id="KW-1133">Transmembrane helix</keyword>
<protein>
    <recommendedName>
        <fullName evidence="3 19">Cytochrome b</fullName>
    </recommendedName>
</protein>
<evidence type="ECO:0000256" key="5">
    <source>
        <dbReference type="ARBA" id="ARBA00022617"/>
    </source>
</evidence>
<dbReference type="CDD" id="cd00290">
    <property type="entry name" value="cytochrome_b_C"/>
    <property type="match status" value="1"/>
</dbReference>
<evidence type="ECO:0000256" key="9">
    <source>
        <dbReference type="ARBA" id="ARBA00022792"/>
    </source>
</evidence>
<evidence type="ECO:0000256" key="14">
    <source>
        <dbReference type="ARBA" id="ARBA00023128"/>
    </source>
</evidence>
<feature type="domain" description="Cytochrome b/b6 N-terminal region profile" evidence="20">
    <location>
        <begin position="1"/>
        <end position="210"/>
    </location>
</feature>
<keyword evidence="5 18" id="KW-0349">Heme</keyword>
<comment type="cofactor">
    <cofactor evidence="19">
        <name>heme b</name>
        <dbReference type="ChEBI" id="CHEBI:60344"/>
    </cofactor>
    <text evidence="19">Binds 2 heme groups non-covalently.</text>
</comment>
<comment type="subcellular location">
    <subcellularLocation>
        <location evidence="2">Mitochondrion inner membrane</location>
        <topology evidence="2">Multi-pass membrane protein</topology>
    </subcellularLocation>
</comment>
<evidence type="ECO:0000256" key="11">
    <source>
        <dbReference type="ARBA" id="ARBA00022989"/>
    </source>
</evidence>
<evidence type="ECO:0000259" key="20">
    <source>
        <dbReference type="PROSITE" id="PS51002"/>
    </source>
</evidence>
<feature type="binding site" description="axial binding residue" evidence="18">
    <location>
        <position position="84"/>
    </location>
    <ligand>
        <name>heme b</name>
        <dbReference type="ChEBI" id="CHEBI:60344"/>
        <label>b562</label>
    </ligand>
    <ligandPart>
        <name>Fe</name>
        <dbReference type="ChEBI" id="CHEBI:18248"/>
    </ligandPart>
</feature>
<keyword evidence="9" id="KW-0999">Mitochondrion inner membrane</keyword>
<dbReference type="GO" id="GO:0046872">
    <property type="term" value="F:metal ion binding"/>
    <property type="evidence" value="ECO:0007669"/>
    <property type="project" value="UniProtKB-UniRule"/>
</dbReference>
<dbReference type="FunFam" id="1.20.810.10:FF:000002">
    <property type="entry name" value="Cytochrome b"/>
    <property type="match status" value="1"/>
</dbReference>
<reference evidence="22" key="1">
    <citation type="submission" date="2015-04" db="EMBL/GenBank/DDBJ databases">
        <title>New aspect phylogenetic relationship of Hynobius tokyoensis.</title>
        <authorList>
            <person name="Yoshizawa K."/>
            <person name="Michigoshi Y."/>
            <person name="Nakata M."/>
            <person name="Harada K."/>
            <person name="Honma H."/>
        </authorList>
    </citation>
    <scope>NUCLEOTIDE SEQUENCE</scope>
    <source>
        <tissue evidence="22">Liver</tissue>
    </source>
</reference>
<keyword evidence="14 19" id="KW-0496">Mitochondrion</keyword>
<evidence type="ECO:0000313" key="22">
    <source>
        <dbReference type="EMBL" id="BAT32827.1"/>
    </source>
</evidence>
<feature type="binding site" description="axial binding residue" evidence="18">
    <location>
        <position position="197"/>
    </location>
    <ligand>
        <name>heme b</name>
        <dbReference type="ChEBI" id="CHEBI:60344"/>
        <label>b566</label>
    </ligand>
    <ligandPart>
        <name>Fe</name>
        <dbReference type="ChEBI" id="CHEBI:18248"/>
    </ligandPart>
</feature>
<dbReference type="CDD" id="cd00284">
    <property type="entry name" value="Cytochrome_b_N"/>
    <property type="match status" value="1"/>
</dbReference>
<organism evidence="22">
    <name type="scientific">Hynobius tokyoensis</name>
    <name type="common">Tokyo salamander</name>
    <dbReference type="NCBI Taxonomy" id="324344"/>
    <lineage>
        <taxon>Eukaryota</taxon>
        <taxon>Metazoa</taxon>
        <taxon>Chordata</taxon>
        <taxon>Craniata</taxon>
        <taxon>Vertebrata</taxon>
        <taxon>Euteleostomi</taxon>
        <taxon>Amphibia</taxon>
        <taxon>Batrachia</taxon>
        <taxon>Caudata</taxon>
        <taxon>Cryptobranchoidea</taxon>
        <taxon>Hynobiidae</taxon>
        <taxon>Hynobius</taxon>
        <taxon>Hynobius</taxon>
    </lineage>
</organism>
<dbReference type="InterPro" id="IPR027387">
    <property type="entry name" value="Cytb/b6-like_sf"/>
</dbReference>